<dbReference type="AlphaFoldDB" id="A0A5J4QAC7"/>
<dbReference type="Gene3D" id="3.30.420.10">
    <property type="entry name" value="Ribonuclease H-like superfamily/Ribonuclease H"/>
    <property type="match status" value="1"/>
</dbReference>
<sequence>MDNASIHKANIIRKRIPYWQHRGLFLYFPPPCSPHLNIAETIWRKLKKEWIVPEDYIEKETLFYATDRALENLGYELKINFKRFNTN</sequence>
<name>A0A5J4QAC7_9ZZZZ</name>
<dbReference type="InterPro" id="IPR036397">
    <property type="entry name" value="RNaseH_sf"/>
</dbReference>
<evidence type="ECO:0000259" key="1">
    <source>
        <dbReference type="Pfam" id="PF13358"/>
    </source>
</evidence>
<evidence type="ECO:0000313" key="2">
    <source>
        <dbReference type="EMBL" id="KAA6318119.1"/>
    </source>
</evidence>
<organism evidence="2">
    <name type="scientific">termite gut metagenome</name>
    <dbReference type="NCBI Taxonomy" id="433724"/>
    <lineage>
        <taxon>unclassified sequences</taxon>
        <taxon>metagenomes</taxon>
        <taxon>organismal metagenomes</taxon>
    </lineage>
</organism>
<proteinExistence type="predicted"/>
<dbReference type="InterPro" id="IPR038717">
    <property type="entry name" value="Tc1-like_DDE_dom"/>
</dbReference>
<dbReference type="Pfam" id="PF13358">
    <property type="entry name" value="DDE_3"/>
    <property type="match status" value="1"/>
</dbReference>
<dbReference type="GO" id="GO:0003676">
    <property type="term" value="F:nucleic acid binding"/>
    <property type="evidence" value="ECO:0007669"/>
    <property type="project" value="InterPro"/>
</dbReference>
<feature type="domain" description="Tc1-like transposase DDE" evidence="1">
    <location>
        <begin position="1"/>
        <end position="60"/>
    </location>
</feature>
<comment type="caution">
    <text evidence="2">The sequence shown here is derived from an EMBL/GenBank/DDBJ whole genome shotgun (WGS) entry which is preliminary data.</text>
</comment>
<gene>
    <name evidence="2" type="ORF">EZS27_031829</name>
</gene>
<reference evidence="2" key="1">
    <citation type="submission" date="2019-03" db="EMBL/GenBank/DDBJ databases">
        <title>Single cell metagenomics reveals metabolic interactions within the superorganism composed of flagellate Streblomastix strix and complex community of Bacteroidetes bacteria on its surface.</title>
        <authorList>
            <person name="Treitli S.C."/>
            <person name="Kolisko M."/>
            <person name="Husnik F."/>
            <person name="Keeling P."/>
            <person name="Hampl V."/>
        </authorList>
    </citation>
    <scope>NUCLEOTIDE SEQUENCE</scope>
    <source>
        <strain evidence="2">STM</strain>
    </source>
</reference>
<accession>A0A5J4QAC7</accession>
<protein>
    <recommendedName>
        <fullName evidence="1">Tc1-like transposase DDE domain-containing protein</fullName>
    </recommendedName>
</protein>
<dbReference type="EMBL" id="SNRY01004296">
    <property type="protein sequence ID" value="KAA6318119.1"/>
    <property type="molecule type" value="Genomic_DNA"/>
</dbReference>